<keyword evidence="2" id="KW-1185">Reference proteome</keyword>
<dbReference type="Proteomes" id="UP001218188">
    <property type="component" value="Unassembled WGS sequence"/>
</dbReference>
<dbReference type="EMBL" id="JARJCM010000062">
    <property type="protein sequence ID" value="KAJ7033834.1"/>
    <property type="molecule type" value="Genomic_DNA"/>
</dbReference>
<name>A0AAD6X6D3_9AGAR</name>
<protein>
    <submittedName>
        <fullName evidence="1">Uncharacterized protein</fullName>
    </submittedName>
</protein>
<dbReference type="AlphaFoldDB" id="A0AAD6X6D3"/>
<comment type="caution">
    <text evidence="1">The sequence shown here is derived from an EMBL/GenBank/DDBJ whole genome shotgun (WGS) entry which is preliminary data.</text>
</comment>
<evidence type="ECO:0000313" key="1">
    <source>
        <dbReference type="EMBL" id="KAJ7033834.1"/>
    </source>
</evidence>
<reference evidence="1" key="1">
    <citation type="submission" date="2023-03" db="EMBL/GenBank/DDBJ databases">
        <title>Massive genome expansion in bonnet fungi (Mycena s.s.) driven by repeated elements and novel gene families across ecological guilds.</title>
        <authorList>
            <consortium name="Lawrence Berkeley National Laboratory"/>
            <person name="Harder C.B."/>
            <person name="Miyauchi S."/>
            <person name="Viragh M."/>
            <person name="Kuo A."/>
            <person name="Thoen E."/>
            <person name="Andreopoulos B."/>
            <person name="Lu D."/>
            <person name="Skrede I."/>
            <person name="Drula E."/>
            <person name="Henrissat B."/>
            <person name="Morin E."/>
            <person name="Kohler A."/>
            <person name="Barry K."/>
            <person name="LaButti K."/>
            <person name="Morin E."/>
            <person name="Salamov A."/>
            <person name="Lipzen A."/>
            <person name="Mereny Z."/>
            <person name="Hegedus B."/>
            <person name="Baldrian P."/>
            <person name="Stursova M."/>
            <person name="Weitz H."/>
            <person name="Taylor A."/>
            <person name="Grigoriev I.V."/>
            <person name="Nagy L.G."/>
            <person name="Martin F."/>
            <person name="Kauserud H."/>
        </authorList>
    </citation>
    <scope>NUCLEOTIDE SEQUENCE</scope>
    <source>
        <strain evidence="1">CBHHK200</strain>
    </source>
</reference>
<accession>A0AAD6X6D3</accession>
<sequence>MLDNYPNWVSFHGALPLFHHSHPLGKIIFLPPNTGANIIPVGVPAYPYGWGTRIQILYRLGYPPTRTAGVPAYKYQTGGGTSLPVRLGYPHTNIKPAGVPAYPYGWGTRIQILYRLGYPPTRTAGVPAYKYQTGGGTSLPVRLGYLHTNIIPASAHYQLGQVTVTALPLSPIFVSEASHNLGGSLPPVLGASHIMAGSLPKVTNTGSNLQWEACLG</sequence>
<evidence type="ECO:0000313" key="2">
    <source>
        <dbReference type="Proteomes" id="UP001218188"/>
    </source>
</evidence>
<gene>
    <name evidence="1" type="ORF">C8F04DRAFT_1183796</name>
</gene>
<organism evidence="1 2">
    <name type="scientific">Mycena alexandri</name>
    <dbReference type="NCBI Taxonomy" id="1745969"/>
    <lineage>
        <taxon>Eukaryota</taxon>
        <taxon>Fungi</taxon>
        <taxon>Dikarya</taxon>
        <taxon>Basidiomycota</taxon>
        <taxon>Agaricomycotina</taxon>
        <taxon>Agaricomycetes</taxon>
        <taxon>Agaricomycetidae</taxon>
        <taxon>Agaricales</taxon>
        <taxon>Marasmiineae</taxon>
        <taxon>Mycenaceae</taxon>
        <taxon>Mycena</taxon>
    </lineage>
</organism>
<proteinExistence type="predicted"/>